<sequence length="269" mass="29570">MAGGDGVSRTKRFLIQSGVVLAVLLAWEFGARAAEIPWFPPPGEIAVELHKDYFSGPWQHFFLTEQATGNWGPSLLRLVTGWALASLAGVFLGIALGRSGRLSEYFDPVLQFGRAIPPPMLIPFFIVLLELGPQMHLATIVFGVIWPVLINSIDGARYVDRQYMETAEVFGVSRADRLFRVILPAAAPKIFAGLRLSLSLSLILLVLAEMTGSTEGLGHRLLDDQRNFEVPGMWGGIILLGVLGVLLNTSFLAVERRVLAWHLRARQIS</sequence>
<evidence type="ECO:0000256" key="5">
    <source>
        <dbReference type="ARBA" id="ARBA00022989"/>
    </source>
</evidence>
<dbReference type="PROSITE" id="PS50928">
    <property type="entry name" value="ABC_TM1"/>
    <property type="match status" value="1"/>
</dbReference>
<feature type="domain" description="ABC transmembrane type-1" evidence="8">
    <location>
        <begin position="71"/>
        <end position="255"/>
    </location>
</feature>
<gene>
    <name evidence="9" type="ORF">D5H75_40645</name>
</gene>
<evidence type="ECO:0000256" key="1">
    <source>
        <dbReference type="ARBA" id="ARBA00004651"/>
    </source>
</evidence>
<keyword evidence="3" id="KW-1003">Cell membrane</keyword>
<feature type="transmembrane region" description="Helical" evidence="7">
    <location>
        <begin position="232"/>
        <end position="254"/>
    </location>
</feature>
<dbReference type="SUPFAM" id="SSF161098">
    <property type="entry name" value="MetI-like"/>
    <property type="match status" value="1"/>
</dbReference>
<evidence type="ECO:0000256" key="2">
    <source>
        <dbReference type="ARBA" id="ARBA00022448"/>
    </source>
</evidence>
<keyword evidence="10" id="KW-1185">Reference proteome</keyword>
<dbReference type="Proteomes" id="UP000265768">
    <property type="component" value="Unassembled WGS sequence"/>
</dbReference>
<comment type="caution">
    <text evidence="9">The sequence shown here is derived from an EMBL/GenBank/DDBJ whole genome shotgun (WGS) entry which is preliminary data.</text>
</comment>
<accession>A0A3A4A328</accession>
<dbReference type="CDD" id="cd06261">
    <property type="entry name" value="TM_PBP2"/>
    <property type="match status" value="1"/>
</dbReference>
<keyword evidence="5 7" id="KW-1133">Transmembrane helix</keyword>
<dbReference type="EMBL" id="QZEY01000046">
    <property type="protein sequence ID" value="RJL18868.1"/>
    <property type="molecule type" value="Genomic_DNA"/>
</dbReference>
<dbReference type="PANTHER" id="PTHR30151">
    <property type="entry name" value="ALKANE SULFONATE ABC TRANSPORTER-RELATED, MEMBRANE SUBUNIT"/>
    <property type="match status" value="1"/>
</dbReference>
<dbReference type="OrthoDB" id="3173654at2"/>
<dbReference type="GO" id="GO:0055085">
    <property type="term" value="P:transmembrane transport"/>
    <property type="evidence" value="ECO:0007669"/>
    <property type="project" value="InterPro"/>
</dbReference>
<comment type="similarity">
    <text evidence="7">Belongs to the binding-protein-dependent transport system permease family.</text>
</comment>
<feature type="transmembrane region" description="Helical" evidence="7">
    <location>
        <begin position="109"/>
        <end position="129"/>
    </location>
</feature>
<reference evidence="9 10" key="1">
    <citation type="submission" date="2018-09" db="EMBL/GenBank/DDBJ databases">
        <title>YIM 75507 draft genome.</title>
        <authorList>
            <person name="Tang S."/>
            <person name="Feng Y."/>
        </authorList>
    </citation>
    <scope>NUCLEOTIDE SEQUENCE [LARGE SCALE GENOMIC DNA]</scope>
    <source>
        <strain evidence="9 10">YIM 75507</strain>
    </source>
</reference>
<feature type="transmembrane region" description="Helical" evidence="7">
    <location>
        <begin position="75"/>
        <end position="97"/>
    </location>
</feature>
<dbReference type="Pfam" id="PF00528">
    <property type="entry name" value="BPD_transp_1"/>
    <property type="match status" value="1"/>
</dbReference>
<evidence type="ECO:0000259" key="8">
    <source>
        <dbReference type="PROSITE" id="PS50928"/>
    </source>
</evidence>
<keyword evidence="2 7" id="KW-0813">Transport</keyword>
<evidence type="ECO:0000313" key="9">
    <source>
        <dbReference type="EMBL" id="RJL18868.1"/>
    </source>
</evidence>
<evidence type="ECO:0000256" key="7">
    <source>
        <dbReference type="RuleBase" id="RU363032"/>
    </source>
</evidence>
<dbReference type="GO" id="GO:0005886">
    <property type="term" value="C:plasma membrane"/>
    <property type="evidence" value="ECO:0007669"/>
    <property type="project" value="UniProtKB-SubCell"/>
</dbReference>
<evidence type="ECO:0000256" key="3">
    <source>
        <dbReference type="ARBA" id="ARBA00022475"/>
    </source>
</evidence>
<keyword evidence="4 7" id="KW-0812">Transmembrane</keyword>
<feature type="transmembrane region" description="Helical" evidence="7">
    <location>
        <begin position="135"/>
        <end position="153"/>
    </location>
</feature>
<evidence type="ECO:0000256" key="4">
    <source>
        <dbReference type="ARBA" id="ARBA00022692"/>
    </source>
</evidence>
<keyword evidence="6 7" id="KW-0472">Membrane</keyword>
<name>A0A3A4A328_9ACTN</name>
<proteinExistence type="inferred from homology"/>
<evidence type="ECO:0000256" key="6">
    <source>
        <dbReference type="ARBA" id="ARBA00023136"/>
    </source>
</evidence>
<organism evidence="9 10">
    <name type="scientific">Bailinhaonella thermotolerans</name>
    <dbReference type="NCBI Taxonomy" id="1070861"/>
    <lineage>
        <taxon>Bacteria</taxon>
        <taxon>Bacillati</taxon>
        <taxon>Actinomycetota</taxon>
        <taxon>Actinomycetes</taxon>
        <taxon>Streptosporangiales</taxon>
        <taxon>Streptosporangiaceae</taxon>
        <taxon>Bailinhaonella</taxon>
    </lineage>
</organism>
<dbReference type="InterPro" id="IPR035906">
    <property type="entry name" value="MetI-like_sf"/>
</dbReference>
<dbReference type="InterPro" id="IPR000515">
    <property type="entry name" value="MetI-like"/>
</dbReference>
<comment type="subcellular location">
    <subcellularLocation>
        <location evidence="1 7">Cell membrane</location>
        <topology evidence="1 7">Multi-pass membrane protein</topology>
    </subcellularLocation>
</comment>
<dbReference type="PANTHER" id="PTHR30151:SF0">
    <property type="entry name" value="ABC TRANSPORTER PERMEASE PROTEIN MJ0413-RELATED"/>
    <property type="match status" value="1"/>
</dbReference>
<dbReference type="Gene3D" id="1.10.3720.10">
    <property type="entry name" value="MetI-like"/>
    <property type="match status" value="1"/>
</dbReference>
<protein>
    <submittedName>
        <fullName evidence="9">ABC transporter permease</fullName>
    </submittedName>
</protein>
<evidence type="ECO:0000313" key="10">
    <source>
        <dbReference type="Proteomes" id="UP000265768"/>
    </source>
</evidence>
<feature type="transmembrane region" description="Helical" evidence="7">
    <location>
        <begin position="190"/>
        <end position="212"/>
    </location>
</feature>
<dbReference type="AlphaFoldDB" id="A0A3A4A328"/>